<dbReference type="GO" id="GO:0016811">
    <property type="term" value="F:hydrolase activity, acting on carbon-nitrogen (but not peptide) bonds, in linear amides"/>
    <property type="evidence" value="ECO:0007669"/>
    <property type="project" value="InterPro"/>
</dbReference>
<evidence type="ECO:0000313" key="2">
    <source>
        <dbReference type="EMBL" id="AWM32229.1"/>
    </source>
</evidence>
<dbReference type="PANTHER" id="PTHR31891">
    <property type="entry name" value="FORMAMIDASE C869.04-RELATED"/>
    <property type="match status" value="1"/>
</dbReference>
<dbReference type="SUPFAM" id="SSF141130">
    <property type="entry name" value="Acetamidase/Formamidase-like"/>
    <property type="match status" value="1"/>
</dbReference>
<dbReference type="Pfam" id="PF03069">
    <property type="entry name" value="FmdA_AmdA"/>
    <property type="match status" value="2"/>
</dbReference>
<feature type="signal peptide" evidence="1">
    <location>
        <begin position="1"/>
        <end position="25"/>
    </location>
</feature>
<reference evidence="3" key="1">
    <citation type="submission" date="2018-04" db="EMBL/GenBank/DDBJ databases">
        <title>Complete genome of Antarctic heterotrophic bacterium Hymenobacter nivis.</title>
        <authorList>
            <person name="Terashima M."/>
        </authorList>
    </citation>
    <scope>NUCLEOTIDE SEQUENCE [LARGE SCALE GENOMIC DNA]</scope>
    <source>
        <strain evidence="3">NBRC 111535</strain>
    </source>
</reference>
<sequence>MNKTQFRKGVALLALGALSWVGLSARSPQSPARAAAPPVQQLLATPQTVTIGYYDAAAPPKLRIKSGDVVQMQTLVACTPALLEEAGLPPAQVQPELRAIIQQVTDKGPGIHILTGPIYVEEAQPGDVLEVRIQAVKLAVPYSYNAFTPGHGALPNDFPYARMRIVPLDLKRLVGLFAPGIEVPLRPFFGSMGVAPPDVSGRISSYPPWINAGNIDNKEMVAGTTLFIPVHAPGALFSAGDGHAAQGDGEVDLKALETSLVGTFQFIVHKGQHLNWPRAETPTEYIAMGFDNSLDEAVSLATRNMVDFLVTEKHLSRDDAYVLCSVAVDLHVTQLVDGSKGVHAILPKSLFIAATRK</sequence>
<dbReference type="Gene3D" id="2.60.120.580">
    <property type="entry name" value="Acetamidase/Formamidase-like domains"/>
    <property type="match status" value="2"/>
</dbReference>
<dbReference type="AlphaFoldDB" id="A0A2Z3GEV0"/>
<dbReference type="InterPro" id="IPR004304">
    <property type="entry name" value="FmdA_AmdA"/>
</dbReference>
<proteinExistence type="predicted"/>
<name>A0A2Z3GEV0_9BACT</name>
<dbReference type="Proteomes" id="UP000245999">
    <property type="component" value="Chromosome"/>
</dbReference>
<keyword evidence="1" id="KW-0732">Signal</keyword>
<protein>
    <submittedName>
        <fullName evidence="2">Acetamidase</fullName>
    </submittedName>
</protein>
<dbReference type="OrthoDB" id="9811740at2"/>
<gene>
    <name evidence="2" type="ORF">DDQ68_05130</name>
</gene>
<feature type="chain" id="PRO_5016443785" evidence="1">
    <location>
        <begin position="26"/>
        <end position="357"/>
    </location>
</feature>
<keyword evidence="3" id="KW-1185">Reference proteome</keyword>
<organism evidence="2 3">
    <name type="scientific">Hymenobacter nivis</name>
    <dbReference type="NCBI Taxonomy" id="1850093"/>
    <lineage>
        <taxon>Bacteria</taxon>
        <taxon>Pseudomonadati</taxon>
        <taxon>Bacteroidota</taxon>
        <taxon>Cytophagia</taxon>
        <taxon>Cytophagales</taxon>
        <taxon>Hymenobacteraceae</taxon>
        <taxon>Hymenobacter</taxon>
    </lineage>
</organism>
<evidence type="ECO:0000313" key="3">
    <source>
        <dbReference type="Proteomes" id="UP000245999"/>
    </source>
</evidence>
<dbReference type="KEGG" id="hnv:DDQ68_05130"/>
<dbReference type="RefSeq" id="WP_109655348.1">
    <property type="nucleotide sequence ID" value="NZ_CP029145.1"/>
</dbReference>
<dbReference type="EMBL" id="CP029145">
    <property type="protein sequence ID" value="AWM32229.1"/>
    <property type="molecule type" value="Genomic_DNA"/>
</dbReference>
<accession>A0A2Z3GEV0</accession>
<dbReference type="Gene3D" id="3.10.28.20">
    <property type="entry name" value="Acetamidase/Formamidase-like domains"/>
    <property type="match status" value="1"/>
</dbReference>
<dbReference type="PANTHER" id="PTHR31891:SF1">
    <property type="entry name" value="FORMAMIDASE C869.04-RELATED"/>
    <property type="match status" value="1"/>
</dbReference>
<evidence type="ECO:0000256" key="1">
    <source>
        <dbReference type="SAM" id="SignalP"/>
    </source>
</evidence>